<evidence type="ECO:0000256" key="7">
    <source>
        <dbReference type="ARBA" id="ARBA00023136"/>
    </source>
</evidence>
<dbReference type="GO" id="GO:0016020">
    <property type="term" value="C:membrane"/>
    <property type="evidence" value="ECO:0007669"/>
    <property type="project" value="UniProtKB-SubCell"/>
</dbReference>
<name>A0A8T3D7N3_9TELE</name>
<dbReference type="OrthoDB" id="10062605at2759"/>
<feature type="transmembrane region" description="Helical" evidence="10">
    <location>
        <begin position="382"/>
        <end position="404"/>
    </location>
</feature>
<evidence type="ECO:0000256" key="10">
    <source>
        <dbReference type="SAM" id="Phobius"/>
    </source>
</evidence>
<comment type="subcellular location">
    <subcellularLocation>
        <location evidence="2">Cytoplasm</location>
    </subcellularLocation>
    <subcellularLocation>
        <location evidence="1">Membrane</location>
        <topology evidence="1">Single-pass membrane protein</topology>
    </subcellularLocation>
</comment>
<evidence type="ECO:0000256" key="5">
    <source>
        <dbReference type="ARBA" id="ARBA00022989"/>
    </source>
</evidence>
<gene>
    <name evidence="11" type="ORF">AGOR_G00156720</name>
</gene>
<dbReference type="PANTHER" id="PTHR15352">
    <property type="entry name" value="LYMPHOID-RESTRICTED MEMBRANE PROTEIN, JAW1"/>
    <property type="match status" value="1"/>
</dbReference>
<keyword evidence="5 10" id="KW-1133">Transmembrane helix</keyword>
<evidence type="ECO:0000256" key="4">
    <source>
        <dbReference type="ARBA" id="ARBA00022692"/>
    </source>
</evidence>
<organism evidence="11 12">
    <name type="scientific">Albula goreensis</name>
    <dbReference type="NCBI Taxonomy" id="1534307"/>
    <lineage>
        <taxon>Eukaryota</taxon>
        <taxon>Metazoa</taxon>
        <taxon>Chordata</taxon>
        <taxon>Craniata</taxon>
        <taxon>Vertebrata</taxon>
        <taxon>Euteleostomi</taxon>
        <taxon>Actinopterygii</taxon>
        <taxon>Neopterygii</taxon>
        <taxon>Teleostei</taxon>
        <taxon>Albuliformes</taxon>
        <taxon>Albulidae</taxon>
        <taxon>Albula</taxon>
    </lineage>
</organism>
<keyword evidence="3" id="KW-0963">Cytoplasm</keyword>
<keyword evidence="4 10" id="KW-0812">Transmembrane</keyword>
<feature type="compositionally biased region" description="Polar residues" evidence="9">
    <location>
        <begin position="275"/>
        <end position="285"/>
    </location>
</feature>
<proteinExistence type="predicted"/>
<evidence type="ECO:0000313" key="12">
    <source>
        <dbReference type="Proteomes" id="UP000829720"/>
    </source>
</evidence>
<keyword evidence="7 10" id="KW-0472">Membrane</keyword>
<feature type="compositionally biased region" description="Polar residues" evidence="9">
    <location>
        <begin position="1"/>
        <end position="15"/>
    </location>
</feature>
<feature type="region of interest" description="Disordered" evidence="9">
    <location>
        <begin position="338"/>
        <end position="358"/>
    </location>
</feature>
<evidence type="ECO:0000256" key="6">
    <source>
        <dbReference type="ARBA" id="ARBA00023054"/>
    </source>
</evidence>
<accession>A0A8T3D7N3</accession>
<evidence type="ECO:0000313" key="11">
    <source>
        <dbReference type="EMBL" id="KAI1890738.1"/>
    </source>
</evidence>
<feature type="coiled-coil region" evidence="8">
    <location>
        <begin position="102"/>
        <end position="129"/>
    </location>
</feature>
<feature type="compositionally biased region" description="Acidic residues" evidence="9">
    <location>
        <begin position="30"/>
        <end position="40"/>
    </location>
</feature>
<dbReference type="PANTHER" id="PTHR15352:SF4">
    <property type="entry name" value="LYMPHOID-RESTRICTED MEMBRANE PROTEIN-LIKE ISOFORM X1"/>
    <property type="match status" value="1"/>
</dbReference>
<evidence type="ECO:0000256" key="8">
    <source>
        <dbReference type="SAM" id="Coils"/>
    </source>
</evidence>
<evidence type="ECO:0000256" key="2">
    <source>
        <dbReference type="ARBA" id="ARBA00004496"/>
    </source>
</evidence>
<protein>
    <submittedName>
        <fullName evidence="11">Uncharacterized protein</fullName>
    </submittedName>
</protein>
<dbReference type="InterPro" id="IPR008677">
    <property type="entry name" value="MRVI1"/>
</dbReference>
<keyword evidence="6 8" id="KW-0175">Coiled coil</keyword>
<feature type="region of interest" description="Disordered" evidence="9">
    <location>
        <begin position="256"/>
        <end position="285"/>
    </location>
</feature>
<sequence length="413" mass="46484">MSIPQTPNGDMNDQLSPERKPTEYASILGDSEDSEEELSPEDVLAASYEELSMLERLGLGSAEMTEEEVEDSFAQLALAFRCDQYTLKRRLQAEEHDRCVAEENLHLELERTKDTLESLKERCQDVECGEILEKLELSLDNIGGTLEGIISAAEQLGAVHQEARVSRSVELMVSHVESLKRRHASESSELEETRRLVHRTRGRIYSDSTDDGEMKSVLLRQSSQQYFTRRRVSVTLIPTTAELNDLESKYAESVKASGDTDSLGSDGSAVRPSTRLGSSSKEILSRTSVPQAPLDLCYLQQMEQPTNSQREDTETLYFSSPLQDTLCRKRICVAEKEEEESDEVQGSGAESEHQFSDSEDMSVDLSAPLTEQKPSSWLSPCYWIFLWVFVIALSFVVLLGVLLWRLKAPLIWL</sequence>
<reference evidence="11" key="1">
    <citation type="submission" date="2021-01" db="EMBL/GenBank/DDBJ databases">
        <authorList>
            <person name="Zahm M."/>
            <person name="Roques C."/>
            <person name="Cabau C."/>
            <person name="Klopp C."/>
            <person name="Donnadieu C."/>
            <person name="Jouanno E."/>
            <person name="Lampietro C."/>
            <person name="Louis A."/>
            <person name="Herpin A."/>
            <person name="Echchiki A."/>
            <person name="Berthelot C."/>
            <person name="Parey E."/>
            <person name="Roest-Crollius H."/>
            <person name="Braasch I."/>
            <person name="Postlethwait J."/>
            <person name="Bobe J."/>
            <person name="Montfort J."/>
            <person name="Bouchez O."/>
            <person name="Begum T."/>
            <person name="Mejri S."/>
            <person name="Adams A."/>
            <person name="Chen W.-J."/>
            <person name="Guiguen Y."/>
        </authorList>
    </citation>
    <scope>NUCLEOTIDE SEQUENCE</scope>
    <source>
        <tissue evidence="11">Blood</tissue>
    </source>
</reference>
<evidence type="ECO:0000256" key="9">
    <source>
        <dbReference type="SAM" id="MobiDB-lite"/>
    </source>
</evidence>
<keyword evidence="12" id="KW-1185">Reference proteome</keyword>
<evidence type="ECO:0000256" key="3">
    <source>
        <dbReference type="ARBA" id="ARBA00022490"/>
    </source>
</evidence>
<comment type="caution">
    <text evidence="11">The sequence shown here is derived from an EMBL/GenBank/DDBJ whole genome shotgun (WGS) entry which is preliminary data.</text>
</comment>
<dbReference type="Proteomes" id="UP000829720">
    <property type="component" value="Unassembled WGS sequence"/>
</dbReference>
<feature type="compositionally biased region" description="Low complexity" evidence="9">
    <location>
        <begin position="257"/>
        <end position="268"/>
    </location>
</feature>
<dbReference type="EMBL" id="JAERUA010000014">
    <property type="protein sequence ID" value="KAI1890738.1"/>
    <property type="molecule type" value="Genomic_DNA"/>
</dbReference>
<dbReference type="Pfam" id="PF05781">
    <property type="entry name" value="MRVI1"/>
    <property type="match status" value="1"/>
</dbReference>
<dbReference type="AlphaFoldDB" id="A0A8T3D7N3"/>
<dbReference type="GO" id="GO:0005737">
    <property type="term" value="C:cytoplasm"/>
    <property type="evidence" value="ECO:0007669"/>
    <property type="project" value="UniProtKB-SubCell"/>
</dbReference>
<feature type="region of interest" description="Disordered" evidence="9">
    <location>
        <begin position="1"/>
        <end position="41"/>
    </location>
</feature>
<evidence type="ECO:0000256" key="1">
    <source>
        <dbReference type="ARBA" id="ARBA00004167"/>
    </source>
</evidence>